<dbReference type="InterPro" id="IPR016181">
    <property type="entry name" value="Acyl_CoA_acyltransferase"/>
</dbReference>
<dbReference type="PANTHER" id="PTHR31435">
    <property type="entry name" value="PROTEIN NATD1"/>
    <property type="match status" value="1"/>
</dbReference>
<dbReference type="InterPro" id="IPR045057">
    <property type="entry name" value="Gcn5-rel_NAT"/>
</dbReference>
<evidence type="ECO:0000313" key="3">
    <source>
        <dbReference type="Proteomes" id="UP000029858"/>
    </source>
</evidence>
<sequence>MNDITITKEDGGSRHGRYVARIDGIDAEGEITFTHRGDGVISADHTGVPDAMGGKGVAKALLDFMLEDARANAFRIIPVCPYVRAQYARHPEWADLFTTKPGEDP</sequence>
<comment type="caution">
    <text evidence="2">The sequence shown here is derived from an EMBL/GenBank/DDBJ whole genome shotgun (WGS) entry which is preliminary data.</text>
</comment>
<protein>
    <submittedName>
        <fullName evidence="2">Acetyltransferase</fullName>
    </submittedName>
</protein>
<reference evidence="2 3" key="2">
    <citation type="submission" date="2014-10" db="EMBL/GenBank/DDBJ databases">
        <title>Paracoccus sanguinis sp. nov., isolated from clinical specimens of New York State patients.</title>
        <authorList>
            <person name="Mingle L.A."/>
            <person name="Cole J.A."/>
            <person name="Lapierre P."/>
            <person name="Musser K.A."/>
        </authorList>
    </citation>
    <scope>NUCLEOTIDE SEQUENCE [LARGE SCALE GENOMIC DNA]</scope>
    <source>
        <strain evidence="2 3">5503</strain>
    </source>
</reference>
<dbReference type="AlphaFoldDB" id="A0A099GK25"/>
<evidence type="ECO:0000313" key="2">
    <source>
        <dbReference type="EMBL" id="KGJ23205.1"/>
    </source>
</evidence>
<dbReference type="RefSeq" id="WP_036707436.1">
    <property type="nucleotide sequence ID" value="NZ_JRKQ01000009.1"/>
</dbReference>
<name>A0A099GK25_9RHOB</name>
<dbReference type="InterPro" id="IPR031165">
    <property type="entry name" value="GNAT_YJDJ"/>
</dbReference>
<dbReference type="PROSITE" id="PS51729">
    <property type="entry name" value="GNAT_YJDJ"/>
    <property type="match status" value="1"/>
</dbReference>
<accession>A0A099GK25</accession>
<dbReference type="EMBL" id="JRKQ01000009">
    <property type="protein sequence ID" value="KGJ23205.1"/>
    <property type="molecule type" value="Genomic_DNA"/>
</dbReference>
<dbReference type="PANTHER" id="PTHR31435:SF10">
    <property type="entry name" value="BSR4717 PROTEIN"/>
    <property type="match status" value="1"/>
</dbReference>
<dbReference type="Gene3D" id="3.40.630.30">
    <property type="match status" value="1"/>
</dbReference>
<organism evidence="2 3">
    <name type="scientific">Paracoccus sanguinis</name>
    <dbReference type="NCBI Taxonomy" id="1545044"/>
    <lineage>
        <taxon>Bacteria</taxon>
        <taxon>Pseudomonadati</taxon>
        <taxon>Pseudomonadota</taxon>
        <taxon>Alphaproteobacteria</taxon>
        <taxon>Rhodobacterales</taxon>
        <taxon>Paracoccaceae</taxon>
        <taxon>Paracoccus</taxon>
    </lineage>
</organism>
<dbReference type="Pfam" id="PF14542">
    <property type="entry name" value="Acetyltransf_CG"/>
    <property type="match status" value="1"/>
</dbReference>
<dbReference type="Proteomes" id="UP000029858">
    <property type="component" value="Unassembled WGS sequence"/>
</dbReference>
<feature type="domain" description="N-acetyltransferase" evidence="1">
    <location>
        <begin position="10"/>
        <end position="98"/>
    </location>
</feature>
<proteinExistence type="predicted"/>
<keyword evidence="2" id="KW-0808">Transferase</keyword>
<reference evidence="2 3" key="1">
    <citation type="submission" date="2014-09" db="EMBL/GenBank/DDBJ databases">
        <authorList>
            <person name="McGinnis J.M."/>
            <person name="Wolfgang W.J."/>
        </authorList>
    </citation>
    <scope>NUCLEOTIDE SEQUENCE [LARGE SCALE GENOMIC DNA]</scope>
    <source>
        <strain evidence="2 3">5503</strain>
    </source>
</reference>
<dbReference type="GO" id="GO:0016740">
    <property type="term" value="F:transferase activity"/>
    <property type="evidence" value="ECO:0007669"/>
    <property type="project" value="UniProtKB-KW"/>
</dbReference>
<evidence type="ECO:0000259" key="1">
    <source>
        <dbReference type="PROSITE" id="PS51729"/>
    </source>
</evidence>
<dbReference type="SUPFAM" id="SSF55729">
    <property type="entry name" value="Acyl-CoA N-acyltransferases (Nat)"/>
    <property type="match status" value="1"/>
</dbReference>
<gene>
    <name evidence="2" type="ORF">IX56_03375</name>
</gene>